<protein>
    <recommendedName>
        <fullName evidence="4">Glycoprotein</fullName>
    </recommendedName>
</protein>
<proteinExistence type="predicted"/>
<name>A0ABD3XL40_SINWO</name>
<dbReference type="Gene3D" id="2.60.40.10">
    <property type="entry name" value="Immunoglobulins"/>
    <property type="match status" value="1"/>
</dbReference>
<keyword evidence="1" id="KW-0472">Membrane</keyword>
<accession>A0ABD3XL40</accession>
<dbReference type="Proteomes" id="UP001634394">
    <property type="component" value="Unassembled WGS sequence"/>
</dbReference>
<comment type="caution">
    <text evidence="2">The sequence shown here is derived from an EMBL/GenBank/DDBJ whole genome shotgun (WGS) entry which is preliminary data.</text>
</comment>
<dbReference type="AlphaFoldDB" id="A0ABD3XL40"/>
<feature type="non-terminal residue" evidence="2">
    <location>
        <position position="1"/>
    </location>
</feature>
<dbReference type="InterPro" id="IPR013783">
    <property type="entry name" value="Ig-like_fold"/>
</dbReference>
<keyword evidence="1" id="KW-1133">Transmembrane helix</keyword>
<gene>
    <name evidence="2" type="ORF">ACJMK2_025718</name>
</gene>
<dbReference type="EMBL" id="JBJQND010000002">
    <property type="protein sequence ID" value="KAL3885670.1"/>
    <property type="molecule type" value="Genomic_DNA"/>
</dbReference>
<evidence type="ECO:0000313" key="2">
    <source>
        <dbReference type="EMBL" id="KAL3885670.1"/>
    </source>
</evidence>
<keyword evidence="3" id="KW-1185">Reference proteome</keyword>
<organism evidence="2 3">
    <name type="scientific">Sinanodonta woodiana</name>
    <name type="common">Chinese pond mussel</name>
    <name type="synonym">Anodonta woodiana</name>
    <dbReference type="NCBI Taxonomy" id="1069815"/>
    <lineage>
        <taxon>Eukaryota</taxon>
        <taxon>Metazoa</taxon>
        <taxon>Spiralia</taxon>
        <taxon>Lophotrochozoa</taxon>
        <taxon>Mollusca</taxon>
        <taxon>Bivalvia</taxon>
        <taxon>Autobranchia</taxon>
        <taxon>Heteroconchia</taxon>
        <taxon>Palaeoheterodonta</taxon>
        <taxon>Unionida</taxon>
        <taxon>Unionoidea</taxon>
        <taxon>Unionidae</taxon>
        <taxon>Unioninae</taxon>
        <taxon>Sinanodonta</taxon>
    </lineage>
</organism>
<feature type="transmembrane region" description="Helical" evidence="1">
    <location>
        <begin position="209"/>
        <end position="232"/>
    </location>
</feature>
<evidence type="ECO:0008006" key="4">
    <source>
        <dbReference type="Google" id="ProtNLM"/>
    </source>
</evidence>
<evidence type="ECO:0000313" key="3">
    <source>
        <dbReference type="Proteomes" id="UP001634394"/>
    </source>
</evidence>
<keyword evidence="1" id="KW-0812">Transmembrane</keyword>
<reference evidence="2 3" key="1">
    <citation type="submission" date="2024-11" db="EMBL/GenBank/DDBJ databases">
        <title>Chromosome-level genome assembly of the freshwater bivalve Anodonta woodiana.</title>
        <authorList>
            <person name="Chen X."/>
        </authorList>
    </citation>
    <scope>NUCLEOTIDE SEQUENCE [LARGE SCALE GENOMIC DNA]</scope>
    <source>
        <strain evidence="2">MN2024</strain>
        <tissue evidence="2">Gills</tissue>
    </source>
</reference>
<sequence>SVAGPISKFVCPGASVQVFGNITFNNCNSFVSLYINGKRNTLIATWSFENCSRNETIIPDYNDRVFLYSNGTISIHNIHPWDQAKYTVFYQMGDKPLQDVVEIKVMASPANDCKPSILDLKNSLFASLKSNYCGKPVATLYWKGYGVVPKTIGSVLKLNPGNQNGIYNACIEGPAITCVRNPLDYCSSYTIERYESPPPILKELFDIKMVISVVVGIIFVIILATFAIVMLIRKHCMKTSRTFKEAVKYRQDKCNSGKTSCEKEGRTEEREVNNWNTKQDSSRITIEHEVHDNGIIVVSNIRAILKQLCHQAFAMDNDIIMECGVISTWSDGLQ</sequence>
<evidence type="ECO:0000256" key="1">
    <source>
        <dbReference type="SAM" id="Phobius"/>
    </source>
</evidence>